<feature type="transmembrane region" description="Helical" evidence="6">
    <location>
        <begin position="311"/>
        <end position="330"/>
    </location>
</feature>
<dbReference type="GO" id="GO:0022857">
    <property type="term" value="F:transmembrane transporter activity"/>
    <property type="evidence" value="ECO:0007669"/>
    <property type="project" value="InterPro"/>
</dbReference>
<feature type="domain" description="Major facilitator superfamily (MFS) profile" evidence="7">
    <location>
        <begin position="18"/>
        <end position="400"/>
    </location>
</feature>
<evidence type="ECO:0000256" key="1">
    <source>
        <dbReference type="ARBA" id="ARBA00004651"/>
    </source>
</evidence>
<dbReference type="InterPro" id="IPR011701">
    <property type="entry name" value="MFS"/>
</dbReference>
<name>A0A124E898_MYCTH</name>
<dbReference type="Gene3D" id="1.20.1250.20">
    <property type="entry name" value="MFS general substrate transporter like domains"/>
    <property type="match status" value="1"/>
</dbReference>
<comment type="subcellular location">
    <subcellularLocation>
        <location evidence="1">Cell membrane</location>
        <topology evidence="1">Multi-pass membrane protein</topology>
    </subcellularLocation>
</comment>
<gene>
    <name evidence="8" type="ORF">RMCT_2026</name>
</gene>
<comment type="caution">
    <text evidence="8">The sequence shown here is derived from an EMBL/GenBank/DDBJ whole genome shotgun (WGS) entry which is preliminary data.</text>
</comment>
<feature type="transmembrane region" description="Helical" evidence="6">
    <location>
        <begin position="85"/>
        <end position="103"/>
    </location>
</feature>
<dbReference type="InterPro" id="IPR020846">
    <property type="entry name" value="MFS_dom"/>
</dbReference>
<feature type="transmembrane region" description="Helical" evidence="6">
    <location>
        <begin position="286"/>
        <end position="305"/>
    </location>
</feature>
<dbReference type="OrthoDB" id="4427197at2"/>
<feature type="transmembrane region" description="Helical" evidence="6">
    <location>
        <begin position="255"/>
        <end position="274"/>
    </location>
</feature>
<dbReference type="InterPro" id="IPR036259">
    <property type="entry name" value="MFS_trans_sf"/>
</dbReference>
<dbReference type="PROSITE" id="PS50850">
    <property type="entry name" value="MFS"/>
    <property type="match status" value="1"/>
</dbReference>
<dbReference type="InterPro" id="IPR050189">
    <property type="entry name" value="MFS_Efflux_Transporters"/>
</dbReference>
<organism evidence="8 9">
    <name type="scientific">Mycolicibacterium thermoresistibile</name>
    <name type="common">Mycobacterium thermoresistibile</name>
    <dbReference type="NCBI Taxonomy" id="1797"/>
    <lineage>
        <taxon>Bacteria</taxon>
        <taxon>Bacillati</taxon>
        <taxon>Actinomycetota</taxon>
        <taxon>Actinomycetes</taxon>
        <taxon>Mycobacteriales</taxon>
        <taxon>Mycobacteriaceae</taxon>
        <taxon>Mycolicibacterium</taxon>
    </lineage>
</organism>
<keyword evidence="3 6" id="KW-0812">Transmembrane</keyword>
<dbReference type="GO" id="GO:0005886">
    <property type="term" value="C:plasma membrane"/>
    <property type="evidence" value="ECO:0007669"/>
    <property type="project" value="UniProtKB-SubCell"/>
</dbReference>
<evidence type="ECO:0000313" key="8">
    <source>
        <dbReference type="EMBL" id="GAT15056.1"/>
    </source>
</evidence>
<dbReference type="EMBL" id="BCTB01000012">
    <property type="protein sequence ID" value="GAT15056.1"/>
    <property type="molecule type" value="Genomic_DNA"/>
</dbReference>
<keyword evidence="2" id="KW-1003">Cell membrane</keyword>
<evidence type="ECO:0000256" key="5">
    <source>
        <dbReference type="ARBA" id="ARBA00023136"/>
    </source>
</evidence>
<feature type="transmembrane region" description="Helical" evidence="6">
    <location>
        <begin position="351"/>
        <end position="372"/>
    </location>
</feature>
<proteinExistence type="predicted"/>
<protein>
    <recommendedName>
        <fullName evidence="7">Major facilitator superfamily (MFS) profile domain-containing protein</fullName>
    </recommendedName>
</protein>
<evidence type="ECO:0000256" key="3">
    <source>
        <dbReference type="ARBA" id="ARBA00022692"/>
    </source>
</evidence>
<evidence type="ECO:0000256" key="6">
    <source>
        <dbReference type="SAM" id="Phobius"/>
    </source>
</evidence>
<dbReference type="AlphaFoldDB" id="A0A124E898"/>
<dbReference type="Proteomes" id="UP000069654">
    <property type="component" value="Unassembled WGS sequence"/>
</dbReference>
<feature type="transmembrane region" description="Helical" evidence="6">
    <location>
        <begin position="219"/>
        <end position="243"/>
    </location>
</feature>
<evidence type="ECO:0000313" key="9">
    <source>
        <dbReference type="Proteomes" id="UP000069654"/>
    </source>
</evidence>
<evidence type="ECO:0000256" key="2">
    <source>
        <dbReference type="ARBA" id="ARBA00022475"/>
    </source>
</evidence>
<feature type="transmembrane region" description="Helical" evidence="6">
    <location>
        <begin position="173"/>
        <end position="193"/>
    </location>
</feature>
<reference evidence="9" key="2">
    <citation type="submission" date="2016-02" db="EMBL/GenBank/DDBJ databases">
        <title>Draft genome sequence of five rapidly growing Mycobacterium species.</title>
        <authorList>
            <person name="Katahira K."/>
            <person name="Gotou Y."/>
            <person name="Iida K."/>
            <person name="Ogura Y."/>
            <person name="Hayashi T."/>
        </authorList>
    </citation>
    <scope>NUCLEOTIDE SEQUENCE [LARGE SCALE GENOMIC DNA]</scope>
    <source>
        <strain evidence="9">JCM6362</strain>
    </source>
</reference>
<dbReference type="PANTHER" id="PTHR43124:SF3">
    <property type="entry name" value="CHLORAMPHENICOL EFFLUX PUMP RV0191"/>
    <property type="match status" value="1"/>
</dbReference>
<keyword evidence="4 6" id="KW-1133">Transmembrane helix</keyword>
<sequence length="410" mass="41458">MTVESRVQRTAWTPRIAVQLTVLAAAAFSYVTAEMLPVAALPAIAADLEVSTAAVAALLACYALVAAVATVPLVRLTAHWPRRRVLLVTLVCLTGSQLVSALAPDFTVLAAARMTGALTHGLMWSVIAPIGVRLVPASHAGRATTAVYVGTVLALVVGSPLTAAVSATWGWRAAAAMVTVAAAILTAAARATLPDLPVSAGRSGGPADRGIRRFRDRRLLTLSALTCVGVAGHFISYTFIVVIVGDVVGVRGAPVAWLLAAFGIAGLAAMTALARPLDHRPKAATMGCLAALVAAFAVLLALAVLGRGGPLVGAAGVAAIVVWGAASTALPPMLQAAAMRTTPQNPDAASGLYVTAFQVGITAGSLGGGLLYEQWGPTAVIAASTLLITVAMLRLAGTRDLLPEPVSTSG</sequence>
<feature type="transmembrane region" description="Helical" evidence="6">
    <location>
        <begin position="147"/>
        <end position="167"/>
    </location>
</feature>
<dbReference type="CDD" id="cd17324">
    <property type="entry name" value="MFS_NepI_like"/>
    <property type="match status" value="1"/>
</dbReference>
<accession>A0A124E898</accession>
<dbReference type="STRING" id="1797.RMCT_2026"/>
<feature type="transmembrane region" description="Helical" evidence="6">
    <location>
        <begin position="53"/>
        <end position="73"/>
    </location>
</feature>
<evidence type="ECO:0000256" key="4">
    <source>
        <dbReference type="ARBA" id="ARBA00022989"/>
    </source>
</evidence>
<feature type="transmembrane region" description="Helical" evidence="6">
    <location>
        <begin position="115"/>
        <end position="135"/>
    </location>
</feature>
<feature type="transmembrane region" description="Helical" evidence="6">
    <location>
        <begin position="12"/>
        <end position="33"/>
    </location>
</feature>
<feature type="transmembrane region" description="Helical" evidence="6">
    <location>
        <begin position="378"/>
        <end position="397"/>
    </location>
</feature>
<evidence type="ECO:0000259" key="7">
    <source>
        <dbReference type="PROSITE" id="PS50850"/>
    </source>
</evidence>
<dbReference type="Pfam" id="PF07690">
    <property type="entry name" value="MFS_1"/>
    <property type="match status" value="1"/>
</dbReference>
<reference evidence="8 9" key="1">
    <citation type="journal article" date="2016" name="Genome Announc.">
        <title>Draft Genome Sequences of Five Rapidly Growing Mycobacterium Species, M. thermoresistibile, M. fortuitum subsp. acetamidolyticum, M. canariasense, M. brisbanense, and M. novocastrense.</title>
        <authorList>
            <person name="Katahira K."/>
            <person name="Ogura Y."/>
            <person name="Gotoh Y."/>
            <person name="Hayashi T."/>
        </authorList>
    </citation>
    <scope>NUCLEOTIDE SEQUENCE [LARGE SCALE GENOMIC DNA]</scope>
    <source>
        <strain evidence="8 9">JCM6362</strain>
    </source>
</reference>
<keyword evidence="5 6" id="KW-0472">Membrane</keyword>
<dbReference type="PANTHER" id="PTHR43124">
    <property type="entry name" value="PURINE EFFLUX PUMP PBUE"/>
    <property type="match status" value="1"/>
</dbReference>
<dbReference type="SUPFAM" id="SSF103473">
    <property type="entry name" value="MFS general substrate transporter"/>
    <property type="match status" value="1"/>
</dbReference>
<dbReference type="RefSeq" id="WP_040546243.1">
    <property type="nucleotide sequence ID" value="NZ_BCTB01000012.1"/>
</dbReference>